<gene>
    <name evidence="3" type="ORF">ABID19_003414</name>
</gene>
<dbReference type="EMBL" id="JBEPMC010000005">
    <property type="protein sequence ID" value="MET3580376.1"/>
    <property type="molecule type" value="Genomic_DNA"/>
</dbReference>
<name>A0ABV2GQ12_9HYPH</name>
<organism evidence="3 4">
    <name type="scientific">Mesorhizobium robiniae</name>
    <dbReference type="NCBI Taxonomy" id="559315"/>
    <lineage>
        <taxon>Bacteria</taxon>
        <taxon>Pseudomonadati</taxon>
        <taxon>Pseudomonadota</taxon>
        <taxon>Alphaproteobacteria</taxon>
        <taxon>Hyphomicrobiales</taxon>
        <taxon>Phyllobacteriaceae</taxon>
        <taxon>Mesorhizobium</taxon>
    </lineage>
</organism>
<evidence type="ECO:0000313" key="3">
    <source>
        <dbReference type="EMBL" id="MET3580376.1"/>
    </source>
</evidence>
<keyword evidence="1" id="KW-0472">Membrane</keyword>
<feature type="transmembrane region" description="Helical" evidence="1">
    <location>
        <begin position="62"/>
        <end position="80"/>
    </location>
</feature>
<dbReference type="RefSeq" id="WP_354492113.1">
    <property type="nucleotide sequence ID" value="NZ_JBEPMC010000005.1"/>
</dbReference>
<protein>
    <recommendedName>
        <fullName evidence="2">SPW repeat-containing integral membrane domain-containing protein</fullName>
    </recommendedName>
</protein>
<dbReference type="Proteomes" id="UP001549204">
    <property type="component" value="Unassembled WGS sequence"/>
</dbReference>
<keyword evidence="1" id="KW-0812">Transmembrane</keyword>
<comment type="caution">
    <text evidence="3">The sequence shown here is derived from an EMBL/GenBank/DDBJ whole genome shotgun (WGS) entry which is preliminary data.</text>
</comment>
<feature type="domain" description="SPW repeat-containing integral membrane" evidence="2">
    <location>
        <begin position="11"/>
        <end position="101"/>
    </location>
</feature>
<feature type="transmembrane region" description="Helical" evidence="1">
    <location>
        <begin position="12"/>
        <end position="29"/>
    </location>
</feature>
<dbReference type="Pfam" id="PF03779">
    <property type="entry name" value="SPW"/>
    <property type="match status" value="1"/>
</dbReference>
<proteinExistence type="predicted"/>
<keyword evidence="1" id="KW-1133">Transmembrane helix</keyword>
<feature type="transmembrane region" description="Helical" evidence="1">
    <location>
        <begin position="86"/>
        <end position="106"/>
    </location>
</feature>
<feature type="transmembrane region" description="Helical" evidence="1">
    <location>
        <begin position="35"/>
        <end position="55"/>
    </location>
</feature>
<evidence type="ECO:0000256" key="1">
    <source>
        <dbReference type="SAM" id="Phobius"/>
    </source>
</evidence>
<dbReference type="InterPro" id="IPR005530">
    <property type="entry name" value="SPW"/>
</dbReference>
<evidence type="ECO:0000313" key="4">
    <source>
        <dbReference type="Proteomes" id="UP001549204"/>
    </source>
</evidence>
<sequence>MTSEVPSKGLEWTNLVLGAGLACAALAFTELPAAAWNAGIVGVLVACCSAVALYRYGAWAEWSNLALGCWAVAAPFLLGLGSAQAAMWTLVLVGLCVATIAIIQLSNGSKAQMLSRIKSDAT</sequence>
<accession>A0ABV2GQ12</accession>
<keyword evidence="4" id="KW-1185">Reference proteome</keyword>
<evidence type="ECO:0000259" key="2">
    <source>
        <dbReference type="Pfam" id="PF03779"/>
    </source>
</evidence>
<reference evidence="3 4" key="1">
    <citation type="submission" date="2024-06" db="EMBL/GenBank/DDBJ databases">
        <title>Genomic Encyclopedia of Type Strains, Phase IV (KMG-IV): sequencing the most valuable type-strain genomes for metagenomic binning, comparative biology and taxonomic classification.</title>
        <authorList>
            <person name="Goeker M."/>
        </authorList>
    </citation>
    <scope>NUCLEOTIDE SEQUENCE [LARGE SCALE GENOMIC DNA]</scope>
    <source>
        <strain evidence="3 4">DSM 100022</strain>
    </source>
</reference>